<dbReference type="EMBL" id="JBIMSO010000058">
    <property type="protein sequence ID" value="MFH5209908.1"/>
    <property type="molecule type" value="Genomic_DNA"/>
</dbReference>
<organism evidence="1 3">
    <name type="scientific">Antrihabitans spumae</name>
    <dbReference type="NCBI Taxonomy" id="3373370"/>
    <lineage>
        <taxon>Bacteria</taxon>
        <taxon>Bacillati</taxon>
        <taxon>Actinomycetota</taxon>
        <taxon>Actinomycetes</taxon>
        <taxon>Mycobacteriales</taxon>
        <taxon>Nocardiaceae</taxon>
        <taxon>Antrihabitans</taxon>
    </lineage>
</organism>
<gene>
    <name evidence="1" type="ORF">ACHIPZ_17140</name>
    <name evidence="2" type="ORF">ACHIRB_09960</name>
</gene>
<reference evidence="3 4" key="1">
    <citation type="submission" date="2024-10" db="EMBL/GenBank/DDBJ databases">
        <authorList>
            <person name="Riesco R."/>
        </authorList>
    </citation>
    <scope>NUCLEOTIDE SEQUENCE [LARGE SCALE GENOMIC DNA]</scope>
    <source>
        <strain evidence="1 3">NCIMB 15449</strain>
        <strain evidence="2 4">NCIMB 15450</strain>
    </source>
</reference>
<name>A0ABW7JPH7_9NOCA</name>
<evidence type="ECO:0000313" key="2">
    <source>
        <dbReference type="EMBL" id="MFH5228894.1"/>
    </source>
</evidence>
<evidence type="ECO:0000313" key="3">
    <source>
        <dbReference type="Proteomes" id="UP001609175"/>
    </source>
</evidence>
<evidence type="ECO:0008006" key="5">
    <source>
        <dbReference type="Google" id="ProtNLM"/>
    </source>
</evidence>
<dbReference type="Proteomes" id="UP001609175">
    <property type="component" value="Unassembled WGS sequence"/>
</dbReference>
<sequence>MMGAKSSAQTRVRRLVTLIGISLLLAMSAYGPGNVASALGFRNAPPPPPESVGYLPSAVPARIQAPTARVVGLQKAVVNQVLRLADGTNSVPTTYLRVSRIELDDVEISHDRDDHKFVITNPNGSDLSKAAIAGNDQGSIVDLWLDVKSLELCVTPETLYSVVIGYAGVFGGRLDSLLAAIADVFAQFKDRPLGKFGPCLPLTSLIPVLGVLIDYGVPLPNTIPAANLDIYAIGLNVTTDPGKPAVTAPVAGVRVETK</sequence>
<dbReference type="Proteomes" id="UP001609219">
    <property type="component" value="Unassembled WGS sequence"/>
</dbReference>
<dbReference type="RefSeq" id="WP_395127682.1">
    <property type="nucleotide sequence ID" value="NZ_JBIMSN010000041.1"/>
</dbReference>
<comment type="caution">
    <text evidence="1">The sequence shown here is derived from an EMBL/GenBank/DDBJ whole genome shotgun (WGS) entry which is preliminary data.</text>
</comment>
<accession>A0ABW7JPH7</accession>
<protein>
    <recommendedName>
        <fullName evidence="5">DUF2993 domain-containing protein</fullName>
    </recommendedName>
</protein>
<dbReference type="EMBL" id="JBIMSN010000041">
    <property type="protein sequence ID" value="MFH5228894.1"/>
    <property type="molecule type" value="Genomic_DNA"/>
</dbReference>
<evidence type="ECO:0000313" key="1">
    <source>
        <dbReference type="EMBL" id="MFH5209908.1"/>
    </source>
</evidence>
<proteinExistence type="predicted"/>
<evidence type="ECO:0000313" key="4">
    <source>
        <dbReference type="Proteomes" id="UP001609219"/>
    </source>
</evidence>
<keyword evidence="4" id="KW-1185">Reference proteome</keyword>